<keyword evidence="5" id="KW-0460">Magnesium</keyword>
<sequence length="349" mass="39420">MESNMETIMADPLVEKIQHLNKVVIDSVNVLLNKHLSGDDLMNVQDLVNYQHRTGGKRLRPLLCIMIGTAMGGNYDDIIKVAAIPELIHTSSLIFDDVVDWDPVRRGKPTTHEIFEVGAAVMGGVTVAVESMEASSPYGMHFITLTLWAMRRLMVGQAEELLRIKQLDEDQYMHVIDFKTAALFEAACKFGAMAAGATKLQIKDAGEYGRCIGTMYQICDDVVDVEKSIKLGKAIGDIQNGVITLPLIYTYRMTERDSMRKTIRKFIKSRTRDEVDATVILQEMERLDATGYARDEIEELADRARHVIKEWPWNNHTEMLQKMPEFMAESILAEINNPEDQGAPEKEKE</sequence>
<dbReference type="EMBL" id="LAZR01003847">
    <property type="protein sequence ID" value="KKN14142.1"/>
    <property type="molecule type" value="Genomic_DNA"/>
</dbReference>
<keyword evidence="4" id="KW-0479">Metal-binding</keyword>
<evidence type="ECO:0000313" key="6">
    <source>
        <dbReference type="EMBL" id="KKN14142.1"/>
    </source>
</evidence>
<evidence type="ECO:0000256" key="4">
    <source>
        <dbReference type="ARBA" id="ARBA00022723"/>
    </source>
</evidence>
<dbReference type="CDD" id="cd00685">
    <property type="entry name" value="Trans_IPPS_HT"/>
    <property type="match status" value="1"/>
</dbReference>
<proteinExistence type="inferred from homology"/>
<comment type="caution">
    <text evidence="6">The sequence shown here is derived from an EMBL/GenBank/DDBJ whole genome shotgun (WGS) entry which is preliminary data.</text>
</comment>
<dbReference type="InterPro" id="IPR033749">
    <property type="entry name" value="Polyprenyl_synt_CS"/>
</dbReference>
<dbReference type="InterPro" id="IPR008949">
    <property type="entry name" value="Isoprenoid_synthase_dom_sf"/>
</dbReference>
<evidence type="ECO:0008006" key="7">
    <source>
        <dbReference type="Google" id="ProtNLM"/>
    </source>
</evidence>
<name>A0A0F9NQ26_9ZZZZ</name>
<evidence type="ECO:0000256" key="3">
    <source>
        <dbReference type="ARBA" id="ARBA00022679"/>
    </source>
</evidence>
<comment type="similarity">
    <text evidence="2">Belongs to the FPP/GGPP synthase family.</text>
</comment>
<dbReference type="PANTHER" id="PTHR12001">
    <property type="entry name" value="GERANYLGERANYL PYROPHOSPHATE SYNTHASE"/>
    <property type="match status" value="1"/>
</dbReference>
<dbReference type="GO" id="GO:0046872">
    <property type="term" value="F:metal ion binding"/>
    <property type="evidence" value="ECO:0007669"/>
    <property type="project" value="UniProtKB-KW"/>
</dbReference>
<dbReference type="Gene3D" id="1.10.600.10">
    <property type="entry name" value="Farnesyl Diphosphate Synthase"/>
    <property type="match status" value="1"/>
</dbReference>
<comment type="cofactor">
    <cofactor evidence="1">
        <name>Mg(2+)</name>
        <dbReference type="ChEBI" id="CHEBI:18420"/>
    </cofactor>
</comment>
<dbReference type="PROSITE" id="PS00444">
    <property type="entry name" value="POLYPRENYL_SYNTHASE_2"/>
    <property type="match status" value="1"/>
</dbReference>
<accession>A0A0F9NQ26</accession>
<gene>
    <name evidence="6" type="ORF">LCGC14_0999150</name>
</gene>
<dbReference type="PROSITE" id="PS00723">
    <property type="entry name" value="POLYPRENYL_SYNTHASE_1"/>
    <property type="match status" value="1"/>
</dbReference>
<dbReference type="InterPro" id="IPR000092">
    <property type="entry name" value="Polyprenyl_synt"/>
</dbReference>
<evidence type="ECO:0000256" key="2">
    <source>
        <dbReference type="ARBA" id="ARBA00006706"/>
    </source>
</evidence>
<organism evidence="6">
    <name type="scientific">marine sediment metagenome</name>
    <dbReference type="NCBI Taxonomy" id="412755"/>
    <lineage>
        <taxon>unclassified sequences</taxon>
        <taxon>metagenomes</taxon>
        <taxon>ecological metagenomes</taxon>
    </lineage>
</organism>
<reference evidence="6" key="1">
    <citation type="journal article" date="2015" name="Nature">
        <title>Complex archaea that bridge the gap between prokaryotes and eukaryotes.</title>
        <authorList>
            <person name="Spang A."/>
            <person name="Saw J.H."/>
            <person name="Jorgensen S.L."/>
            <person name="Zaremba-Niedzwiedzka K."/>
            <person name="Martijn J."/>
            <person name="Lind A.E."/>
            <person name="van Eijk R."/>
            <person name="Schleper C."/>
            <person name="Guy L."/>
            <person name="Ettema T.J."/>
        </authorList>
    </citation>
    <scope>NUCLEOTIDE SEQUENCE</scope>
</reference>
<evidence type="ECO:0000256" key="5">
    <source>
        <dbReference type="ARBA" id="ARBA00022842"/>
    </source>
</evidence>
<dbReference type="AlphaFoldDB" id="A0A0F9NQ26"/>
<evidence type="ECO:0000256" key="1">
    <source>
        <dbReference type="ARBA" id="ARBA00001946"/>
    </source>
</evidence>
<keyword evidence="3" id="KW-0808">Transferase</keyword>
<protein>
    <recommendedName>
        <fullName evidence="7">Polyprenyl synthetase</fullName>
    </recommendedName>
</protein>
<dbReference type="Pfam" id="PF00348">
    <property type="entry name" value="polyprenyl_synt"/>
    <property type="match status" value="1"/>
</dbReference>
<dbReference type="SUPFAM" id="SSF48576">
    <property type="entry name" value="Terpenoid synthases"/>
    <property type="match status" value="1"/>
</dbReference>
<dbReference type="PANTHER" id="PTHR12001:SF69">
    <property type="entry name" value="ALL TRANS-POLYPRENYL-DIPHOSPHATE SYNTHASE PDSS1"/>
    <property type="match status" value="1"/>
</dbReference>
<dbReference type="SFLD" id="SFLDS00005">
    <property type="entry name" value="Isoprenoid_Synthase_Type_I"/>
    <property type="match status" value="1"/>
</dbReference>
<dbReference type="GO" id="GO:0004659">
    <property type="term" value="F:prenyltransferase activity"/>
    <property type="evidence" value="ECO:0007669"/>
    <property type="project" value="InterPro"/>
</dbReference>
<dbReference type="GO" id="GO:0008299">
    <property type="term" value="P:isoprenoid biosynthetic process"/>
    <property type="evidence" value="ECO:0007669"/>
    <property type="project" value="InterPro"/>
</dbReference>